<comment type="subcellular location">
    <subcellularLocation>
        <location evidence="2">Cell membrane</location>
        <topology evidence="2">Multi-pass membrane protein</topology>
    </subcellularLocation>
</comment>
<keyword evidence="13 14" id="KW-0472">Membrane</keyword>
<reference evidence="17 18" key="1">
    <citation type="submission" date="2021-07" db="EMBL/GenBank/DDBJ databases">
        <title>Paenibacillus radiodurans sp. nov., isolated from the southeastern edge of Tengger Desert.</title>
        <authorList>
            <person name="Zhang G."/>
        </authorList>
    </citation>
    <scope>NUCLEOTIDE SEQUENCE [LARGE SCALE GENOMIC DNA]</scope>
    <source>
        <strain evidence="17 18">DT7-4</strain>
    </source>
</reference>
<keyword evidence="11 14" id="KW-1133">Transmembrane helix</keyword>
<dbReference type="Pfam" id="PF00512">
    <property type="entry name" value="HisKA"/>
    <property type="match status" value="1"/>
</dbReference>
<evidence type="ECO:0000256" key="6">
    <source>
        <dbReference type="ARBA" id="ARBA00022679"/>
    </source>
</evidence>
<evidence type="ECO:0000256" key="4">
    <source>
        <dbReference type="ARBA" id="ARBA00022475"/>
    </source>
</evidence>
<dbReference type="SMART" id="SM00304">
    <property type="entry name" value="HAMP"/>
    <property type="match status" value="1"/>
</dbReference>
<dbReference type="InterPro" id="IPR036097">
    <property type="entry name" value="HisK_dim/P_sf"/>
</dbReference>
<evidence type="ECO:0000256" key="2">
    <source>
        <dbReference type="ARBA" id="ARBA00004651"/>
    </source>
</evidence>
<organism evidence="17 18">
    <name type="scientific">Paenibacillus oenotherae</name>
    <dbReference type="NCBI Taxonomy" id="1435645"/>
    <lineage>
        <taxon>Bacteria</taxon>
        <taxon>Bacillati</taxon>
        <taxon>Bacillota</taxon>
        <taxon>Bacilli</taxon>
        <taxon>Bacillales</taxon>
        <taxon>Paenibacillaceae</taxon>
        <taxon>Paenibacillus</taxon>
    </lineage>
</organism>
<dbReference type="Pfam" id="PF00672">
    <property type="entry name" value="HAMP"/>
    <property type="match status" value="1"/>
</dbReference>
<evidence type="ECO:0000256" key="8">
    <source>
        <dbReference type="ARBA" id="ARBA00022741"/>
    </source>
</evidence>
<comment type="catalytic activity">
    <reaction evidence="1">
        <text>ATP + protein L-histidine = ADP + protein N-phospho-L-histidine.</text>
        <dbReference type="EC" id="2.7.13.3"/>
    </reaction>
</comment>
<dbReference type="InterPro" id="IPR036890">
    <property type="entry name" value="HATPase_C_sf"/>
</dbReference>
<dbReference type="CDD" id="cd06225">
    <property type="entry name" value="HAMP"/>
    <property type="match status" value="1"/>
</dbReference>
<keyword evidence="10" id="KW-0067">ATP-binding</keyword>
<evidence type="ECO:0000256" key="13">
    <source>
        <dbReference type="ARBA" id="ARBA00023136"/>
    </source>
</evidence>
<proteinExistence type="predicted"/>
<keyword evidence="18" id="KW-1185">Reference proteome</keyword>
<keyword evidence="8" id="KW-0547">Nucleotide-binding</keyword>
<keyword evidence="6" id="KW-0808">Transferase</keyword>
<comment type="caution">
    <text evidence="17">The sequence shown here is derived from an EMBL/GenBank/DDBJ whole genome shotgun (WGS) entry which is preliminary data.</text>
</comment>
<keyword evidence="7 14" id="KW-0812">Transmembrane</keyword>
<feature type="domain" description="HAMP" evidence="16">
    <location>
        <begin position="198"/>
        <end position="250"/>
    </location>
</feature>
<dbReference type="InterPro" id="IPR003660">
    <property type="entry name" value="HAMP_dom"/>
</dbReference>
<evidence type="ECO:0000256" key="9">
    <source>
        <dbReference type="ARBA" id="ARBA00022777"/>
    </source>
</evidence>
<dbReference type="PROSITE" id="PS50885">
    <property type="entry name" value="HAMP"/>
    <property type="match status" value="1"/>
</dbReference>
<keyword evidence="9 17" id="KW-0418">Kinase</keyword>
<evidence type="ECO:0000313" key="17">
    <source>
        <dbReference type="EMBL" id="MBW7474366.1"/>
    </source>
</evidence>
<dbReference type="CDD" id="cd00075">
    <property type="entry name" value="HATPase"/>
    <property type="match status" value="1"/>
</dbReference>
<dbReference type="Gene3D" id="6.10.340.10">
    <property type="match status" value="1"/>
</dbReference>
<evidence type="ECO:0000313" key="18">
    <source>
        <dbReference type="Proteomes" id="UP000812277"/>
    </source>
</evidence>
<dbReference type="Proteomes" id="UP000812277">
    <property type="component" value="Unassembled WGS sequence"/>
</dbReference>
<keyword evidence="5" id="KW-0597">Phosphoprotein</keyword>
<dbReference type="SUPFAM" id="SSF158472">
    <property type="entry name" value="HAMP domain-like"/>
    <property type="match status" value="1"/>
</dbReference>
<keyword evidence="12" id="KW-0902">Two-component regulatory system</keyword>
<dbReference type="Gene3D" id="3.30.565.10">
    <property type="entry name" value="Histidine kinase-like ATPase, C-terminal domain"/>
    <property type="match status" value="1"/>
</dbReference>
<dbReference type="EMBL" id="JAHZIJ010000003">
    <property type="protein sequence ID" value="MBW7474366.1"/>
    <property type="molecule type" value="Genomic_DNA"/>
</dbReference>
<evidence type="ECO:0000256" key="10">
    <source>
        <dbReference type="ARBA" id="ARBA00022840"/>
    </source>
</evidence>
<dbReference type="Gene3D" id="1.10.287.130">
    <property type="match status" value="1"/>
</dbReference>
<sequence>MTRGRRAHFSLRWRFSIGLGAILILIVMALSLFVLRGIEQDQRNKVESDLKQRSELASLRVRQSFLSSGGSLDDVAAFLRRRGPELASDLGNLLGGSQVVLYDGNGKEIGNSLPLSATPEIADIMAYARQGKTVYQQTGESLIYLSPIVWSVGQVGIVQFQHSLKSDQAFYSSIERSLRNIGVGALALSFLIGFLYVQRVVTSLRKLRAAADQIRDGQFITESPVRRRDELGELSEGITYMSRELEQSFARQKQFIGNVSHEFKTPLTSIIAYSDLLDMYRDDPELLGEARMNIRREAGRLLEMVEKVLHLSALEQYEFNLNAERVDIQETLAEVCSRMQGKAIKFDLTIETALQPVMVRADRESLIHIFLNLLDNAIKYNIPGGKVHVSCKAEGGKAIITFRDTGIGIPEEARAKLFEPFFTVSKDRARLTGGTGLGLSLVKRLVELQQGRITLAASAAGEEGTTFVVMFPIAAKGLQA</sequence>
<dbReference type="SMART" id="SM00388">
    <property type="entry name" value="HisKA"/>
    <property type="match status" value="1"/>
</dbReference>
<dbReference type="SUPFAM" id="SSF47384">
    <property type="entry name" value="Homodimeric domain of signal transducing histidine kinase"/>
    <property type="match status" value="1"/>
</dbReference>
<dbReference type="PRINTS" id="PR00344">
    <property type="entry name" value="BCTRLSENSOR"/>
</dbReference>
<dbReference type="InterPro" id="IPR003661">
    <property type="entry name" value="HisK_dim/P_dom"/>
</dbReference>
<dbReference type="PROSITE" id="PS50109">
    <property type="entry name" value="HIS_KIN"/>
    <property type="match status" value="1"/>
</dbReference>
<evidence type="ECO:0000259" key="15">
    <source>
        <dbReference type="PROSITE" id="PS50109"/>
    </source>
</evidence>
<gene>
    <name evidence="17" type="ORF">K0T92_06385</name>
</gene>
<dbReference type="Pfam" id="PF02518">
    <property type="entry name" value="HATPase_c"/>
    <property type="match status" value="1"/>
</dbReference>
<evidence type="ECO:0000256" key="7">
    <source>
        <dbReference type="ARBA" id="ARBA00022692"/>
    </source>
</evidence>
<name>A0ABS7D4F0_9BACL</name>
<dbReference type="EC" id="2.7.13.3" evidence="3"/>
<dbReference type="InterPro" id="IPR005467">
    <property type="entry name" value="His_kinase_dom"/>
</dbReference>
<accession>A0ABS7D4F0</accession>
<dbReference type="GO" id="GO:0016301">
    <property type="term" value="F:kinase activity"/>
    <property type="evidence" value="ECO:0007669"/>
    <property type="project" value="UniProtKB-KW"/>
</dbReference>
<dbReference type="CDD" id="cd00082">
    <property type="entry name" value="HisKA"/>
    <property type="match status" value="1"/>
</dbReference>
<evidence type="ECO:0000256" key="11">
    <source>
        <dbReference type="ARBA" id="ARBA00022989"/>
    </source>
</evidence>
<dbReference type="InterPro" id="IPR003594">
    <property type="entry name" value="HATPase_dom"/>
</dbReference>
<evidence type="ECO:0000256" key="12">
    <source>
        <dbReference type="ARBA" id="ARBA00023012"/>
    </source>
</evidence>
<evidence type="ECO:0000256" key="3">
    <source>
        <dbReference type="ARBA" id="ARBA00012438"/>
    </source>
</evidence>
<evidence type="ECO:0000256" key="5">
    <source>
        <dbReference type="ARBA" id="ARBA00022553"/>
    </source>
</evidence>
<dbReference type="SMART" id="SM00387">
    <property type="entry name" value="HATPase_c"/>
    <property type="match status" value="1"/>
</dbReference>
<dbReference type="PANTHER" id="PTHR45436">
    <property type="entry name" value="SENSOR HISTIDINE KINASE YKOH"/>
    <property type="match status" value="1"/>
</dbReference>
<dbReference type="RefSeq" id="WP_219871619.1">
    <property type="nucleotide sequence ID" value="NZ_JAHZIJ010000003.1"/>
</dbReference>
<dbReference type="PANTHER" id="PTHR45436:SF5">
    <property type="entry name" value="SENSOR HISTIDINE KINASE TRCS"/>
    <property type="match status" value="1"/>
</dbReference>
<feature type="domain" description="Histidine kinase" evidence="15">
    <location>
        <begin position="258"/>
        <end position="475"/>
    </location>
</feature>
<evidence type="ECO:0000256" key="1">
    <source>
        <dbReference type="ARBA" id="ARBA00000085"/>
    </source>
</evidence>
<protein>
    <recommendedName>
        <fullName evidence="3">histidine kinase</fullName>
        <ecNumber evidence="3">2.7.13.3</ecNumber>
    </recommendedName>
</protein>
<dbReference type="InterPro" id="IPR050428">
    <property type="entry name" value="TCS_sensor_his_kinase"/>
</dbReference>
<feature type="transmembrane region" description="Helical" evidence="14">
    <location>
        <begin position="15"/>
        <end position="35"/>
    </location>
</feature>
<evidence type="ECO:0000256" key="14">
    <source>
        <dbReference type="SAM" id="Phobius"/>
    </source>
</evidence>
<dbReference type="InterPro" id="IPR004358">
    <property type="entry name" value="Sig_transdc_His_kin-like_C"/>
</dbReference>
<dbReference type="SUPFAM" id="SSF55874">
    <property type="entry name" value="ATPase domain of HSP90 chaperone/DNA topoisomerase II/histidine kinase"/>
    <property type="match status" value="1"/>
</dbReference>
<evidence type="ECO:0000259" key="16">
    <source>
        <dbReference type="PROSITE" id="PS50885"/>
    </source>
</evidence>
<keyword evidence="4" id="KW-1003">Cell membrane</keyword>